<dbReference type="AlphaFoldDB" id="A0A4Y9IJ03"/>
<protein>
    <recommendedName>
        <fullName evidence="3">PBP domain-containing protein</fullName>
    </recommendedName>
</protein>
<organism evidence="1 2">
    <name type="scientific">Dysgonomonas mossii</name>
    <dbReference type="NCBI Taxonomy" id="163665"/>
    <lineage>
        <taxon>Bacteria</taxon>
        <taxon>Pseudomonadati</taxon>
        <taxon>Bacteroidota</taxon>
        <taxon>Bacteroidia</taxon>
        <taxon>Bacteroidales</taxon>
        <taxon>Dysgonomonadaceae</taxon>
        <taxon>Dysgonomonas</taxon>
    </lineage>
</organism>
<gene>
    <name evidence="1" type="ORF">E4T88_14175</name>
</gene>
<proteinExistence type="predicted"/>
<dbReference type="OrthoDB" id="1082996at2"/>
<comment type="caution">
    <text evidence="1">The sequence shown here is derived from an EMBL/GenBank/DDBJ whole genome shotgun (WGS) entry which is preliminary data.</text>
</comment>
<evidence type="ECO:0008006" key="3">
    <source>
        <dbReference type="Google" id="ProtNLM"/>
    </source>
</evidence>
<dbReference type="Proteomes" id="UP000298285">
    <property type="component" value="Unassembled WGS sequence"/>
</dbReference>
<dbReference type="SUPFAM" id="SSF53850">
    <property type="entry name" value="Periplasmic binding protein-like II"/>
    <property type="match status" value="1"/>
</dbReference>
<reference evidence="1 2" key="1">
    <citation type="submission" date="2019-03" db="EMBL/GenBank/DDBJ databases">
        <title>Diversity of the mouse oral microbiome.</title>
        <authorList>
            <person name="Joseph S."/>
            <person name="Aduse-Opoku J."/>
            <person name="Curtis M."/>
            <person name="Wade W."/>
            <person name="Hashim A."/>
        </authorList>
    </citation>
    <scope>NUCLEOTIDE SEQUENCE [LARGE SCALE GENOMIC DNA]</scope>
    <source>
        <strain evidence="1 2">P11</strain>
    </source>
</reference>
<evidence type="ECO:0000313" key="1">
    <source>
        <dbReference type="EMBL" id="TFU87240.1"/>
    </source>
</evidence>
<dbReference type="RefSeq" id="WP_135106542.1">
    <property type="nucleotide sequence ID" value="NZ_JADGKW010000005.1"/>
</dbReference>
<dbReference type="EMBL" id="SPPK01000005">
    <property type="protein sequence ID" value="TFU87240.1"/>
    <property type="molecule type" value="Genomic_DNA"/>
</dbReference>
<sequence length="306" mass="34947">MKAIKQVLTTIILFILALSLNAQNTISIKSQKLVSPLVSKWVSEYKNVNSGLKIEDAHKNNSNADIELIITDQPDSLLYGKDVFYVVKYALLPIVSKNYIYTENLEKEKYNKKKLREIFFEKDLLDEDDSKPSKLAERFTVYSGNKKESVASVFAAHFGYPANTLRGTKIAGDDIFLLNAINKDNTGVTFNSLSYLYDLSTRQLKSDIKLLPLDIKKEYREVLESSTIDDVLTLVENEDVDLIPIQKIGFVINNSAATKPEVKDFIKWVLTEGQQYNHDYGFLRLSRDIQLAQIRQIESKYLTLNK</sequence>
<evidence type="ECO:0000313" key="2">
    <source>
        <dbReference type="Proteomes" id="UP000298285"/>
    </source>
</evidence>
<dbReference type="Gene3D" id="3.40.190.10">
    <property type="entry name" value="Periplasmic binding protein-like II"/>
    <property type="match status" value="1"/>
</dbReference>
<name>A0A4Y9IJ03_9BACT</name>
<accession>A0A4Y9IJ03</accession>